<dbReference type="Gene3D" id="3.40.50.300">
    <property type="entry name" value="P-loop containing nucleotide triphosphate hydrolases"/>
    <property type="match status" value="1"/>
</dbReference>
<dbReference type="KEGG" id="pti:PHATRDRAFT_6635"/>
<sequence length="159" mass="17411">KVVMLGDTNTGKTCLVLRFAEGYYREEGRSSTIGAFFLTKRLTVNSITCKMLLWDTAGKEQFHKLAQTYYKNAAAAVLCYDISNPCSLVRLRGWLKEVQESTGQIVLAIAACKGDLEPVPGLPEEAQSLADSVGALYVHTSAKDNEGVSELFQLTAERV</sequence>
<dbReference type="eggNOG" id="KOG0092">
    <property type="taxonomic scope" value="Eukaryota"/>
</dbReference>
<dbReference type="PANTHER" id="PTHR47978">
    <property type="match status" value="1"/>
</dbReference>
<dbReference type="GO" id="GO:0005525">
    <property type="term" value="F:GTP binding"/>
    <property type="evidence" value="ECO:0007669"/>
    <property type="project" value="InterPro"/>
</dbReference>
<dbReference type="GeneID" id="7197807"/>
<feature type="non-terminal residue" evidence="2">
    <location>
        <position position="159"/>
    </location>
</feature>
<organism evidence="2 3">
    <name type="scientific">Phaeodactylum tricornutum (strain CCAP 1055/1)</name>
    <dbReference type="NCBI Taxonomy" id="556484"/>
    <lineage>
        <taxon>Eukaryota</taxon>
        <taxon>Sar</taxon>
        <taxon>Stramenopiles</taxon>
        <taxon>Ochrophyta</taxon>
        <taxon>Bacillariophyta</taxon>
        <taxon>Bacillariophyceae</taxon>
        <taxon>Bacillariophycidae</taxon>
        <taxon>Naviculales</taxon>
        <taxon>Phaeodactylaceae</taxon>
        <taxon>Phaeodactylum</taxon>
    </lineage>
</organism>
<feature type="non-terminal residue" evidence="2">
    <location>
        <position position="1"/>
    </location>
</feature>
<dbReference type="Proteomes" id="UP000000759">
    <property type="component" value="Chromosome 4"/>
</dbReference>
<dbReference type="InterPro" id="IPR027417">
    <property type="entry name" value="P-loop_NTPase"/>
</dbReference>
<gene>
    <name evidence="2" type="ORF">PHATRDRAFT_6635</name>
</gene>
<dbReference type="PaxDb" id="2850-Phatr6635"/>
<dbReference type="SMART" id="SM00173">
    <property type="entry name" value="RAS"/>
    <property type="match status" value="1"/>
</dbReference>
<dbReference type="SMART" id="SM00175">
    <property type="entry name" value="RAB"/>
    <property type="match status" value="1"/>
</dbReference>
<dbReference type="GO" id="GO:0003924">
    <property type="term" value="F:GTPase activity"/>
    <property type="evidence" value="ECO:0007669"/>
    <property type="project" value="InterPro"/>
</dbReference>
<dbReference type="HOGENOM" id="CLU_1024733_0_0_1"/>
<dbReference type="AlphaFoldDB" id="B7FUJ0"/>
<dbReference type="OrthoDB" id="63533at2759"/>
<keyword evidence="3" id="KW-1185">Reference proteome</keyword>
<protein>
    <submittedName>
        <fullName evidence="2">Uncharacterized protein</fullName>
    </submittedName>
</protein>
<accession>B7FUJ0</accession>
<dbReference type="SUPFAM" id="SSF52540">
    <property type="entry name" value="P-loop containing nucleoside triphosphate hydrolases"/>
    <property type="match status" value="1"/>
</dbReference>
<dbReference type="InterPro" id="IPR005225">
    <property type="entry name" value="Small_GTP-bd"/>
</dbReference>
<dbReference type="STRING" id="556484.B7FUJ0"/>
<dbReference type="NCBIfam" id="TIGR00231">
    <property type="entry name" value="small_GTP"/>
    <property type="match status" value="1"/>
</dbReference>
<evidence type="ECO:0000313" key="3">
    <source>
        <dbReference type="Proteomes" id="UP000000759"/>
    </source>
</evidence>
<reference evidence="3" key="2">
    <citation type="submission" date="2008-08" db="EMBL/GenBank/DDBJ databases">
        <authorList>
            <consortium name="Diatom Consortium"/>
            <person name="Grigoriev I."/>
            <person name="Grimwood J."/>
            <person name="Kuo A."/>
            <person name="Otillar R.P."/>
            <person name="Salamov A."/>
            <person name="Detter J.C."/>
            <person name="Lindquist E."/>
            <person name="Shapiro H."/>
            <person name="Lucas S."/>
            <person name="Glavina del Rio T."/>
            <person name="Pitluck S."/>
            <person name="Rokhsar D."/>
            <person name="Bowler C."/>
        </authorList>
    </citation>
    <scope>GENOME REANNOTATION</scope>
    <source>
        <strain evidence="3">CCAP 1055/1</strain>
    </source>
</reference>
<proteinExistence type="predicted"/>
<dbReference type="RefSeq" id="XP_002178329.1">
    <property type="nucleotide sequence ID" value="XM_002178293.1"/>
</dbReference>
<dbReference type="Pfam" id="PF00071">
    <property type="entry name" value="Ras"/>
    <property type="match status" value="1"/>
</dbReference>
<evidence type="ECO:0000313" key="2">
    <source>
        <dbReference type="EMBL" id="EEC49994.1"/>
    </source>
</evidence>
<dbReference type="FunFam" id="3.40.50.300:FF:001447">
    <property type="entry name" value="Ras-related protein Rab-1B"/>
    <property type="match status" value="1"/>
</dbReference>
<dbReference type="PROSITE" id="PS51421">
    <property type="entry name" value="RAS"/>
    <property type="match status" value="1"/>
</dbReference>
<dbReference type="InParanoid" id="B7FUJ0"/>
<dbReference type="SMART" id="SM00174">
    <property type="entry name" value="RHO"/>
    <property type="match status" value="1"/>
</dbReference>
<reference evidence="2 3" key="1">
    <citation type="journal article" date="2008" name="Nature">
        <title>The Phaeodactylum genome reveals the evolutionary history of diatom genomes.</title>
        <authorList>
            <person name="Bowler C."/>
            <person name="Allen A.E."/>
            <person name="Badger J.H."/>
            <person name="Grimwood J."/>
            <person name="Jabbari K."/>
            <person name="Kuo A."/>
            <person name="Maheswari U."/>
            <person name="Martens C."/>
            <person name="Maumus F."/>
            <person name="Otillar R.P."/>
            <person name="Rayko E."/>
            <person name="Salamov A."/>
            <person name="Vandepoele K."/>
            <person name="Beszteri B."/>
            <person name="Gruber A."/>
            <person name="Heijde M."/>
            <person name="Katinka M."/>
            <person name="Mock T."/>
            <person name="Valentin K."/>
            <person name="Verret F."/>
            <person name="Berges J.A."/>
            <person name="Brownlee C."/>
            <person name="Cadoret J.P."/>
            <person name="Chiovitti A."/>
            <person name="Choi C.J."/>
            <person name="Coesel S."/>
            <person name="De Martino A."/>
            <person name="Detter J.C."/>
            <person name="Durkin C."/>
            <person name="Falciatore A."/>
            <person name="Fournet J."/>
            <person name="Haruta M."/>
            <person name="Huysman M.J."/>
            <person name="Jenkins B.D."/>
            <person name="Jiroutova K."/>
            <person name="Jorgensen R.E."/>
            <person name="Joubert Y."/>
            <person name="Kaplan A."/>
            <person name="Kroger N."/>
            <person name="Kroth P.G."/>
            <person name="La Roche J."/>
            <person name="Lindquist E."/>
            <person name="Lommer M."/>
            <person name="Martin-Jezequel V."/>
            <person name="Lopez P.J."/>
            <person name="Lucas S."/>
            <person name="Mangogna M."/>
            <person name="McGinnis K."/>
            <person name="Medlin L.K."/>
            <person name="Montsant A."/>
            <person name="Oudot-Le Secq M.P."/>
            <person name="Napoli C."/>
            <person name="Obornik M."/>
            <person name="Parker M.S."/>
            <person name="Petit J.L."/>
            <person name="Porcel B.M."/>
            <person name="Poulsen N."/>
            <person name="Robison M."/>
            <person name="Rychlewski L."/>
            <person name="Rynearson T.A."/>
            <person name="Schmutz J."/>
            <person name="Shapiro H."/>
            <person name="Siaut M."/>
            <person name="Stanley M."/>
            <person name="Sussman M.R."/>
            <person name="Taylor A.R."/>
            <person name="Vardi A."/>
            <person name="von Dassow P."/>
            <person name="Vyverman W."/>
            <person name="Willis A."/>
            <person name="Wyrwicz L.S."/>
            <person name="Rokhsar D.S."/>
            <person name="Weissenbach J."/>
            <person name="Armbrust E.V."/>
            <person name="Green B.R."/>
            <person name="Van de Peer Y."/>
            <person name="Grigoriev I.V."/>
        </authorList>
    </citation>
    <scope>NUCLEOTIDE SEQUENCE [LARGE SCALE GENOMIC DNA]</scope>
    <source>
        <strain evidence="2 3">CCAP 1055/1</strain>
    </source>
</reference>
<dbReference type="PROSITE" id="PS51419">
    <property type="entry name" value="RAB"/>
    <property type="match status" value="1"/>
</dbReference>
<dbReference type="EMBL" id="CM000607">
    <property type="protein sequence ID" value="EEC49994.1"/>
    <property type="molecule type" value="Genomic_DNA"/>
</dbReference>
<name>B7FUJ0_PHATC</name>
<dbReference type="PRINTS" id="PR00449">
    <property type="entry name" value="RASTRNSFRMNG"/>
</dbReference>
<dbReference type="InterPro" id="IPR001806">
    <property type="entry name" value="Small_GTPase"/>
</dbReference>
<evidence type="ECO:0000256" key="1">
    <source>
        <dbReference type="ARBA" id="ARBA00022741"/>
    </source>
</evidence>
<keyword evidence="1" id="KW-0547">Nucleotide-binding</keyword>